<keyword evidence="3" id="KW-1185">Reference proteome</keyword>
<evidence type="ECO:0000256" key="1">
    <source>
        <dbReference type="SAM" id="MobiDB-lite"/>
    </source>
</evidence>
<dbReference type="InterPro" id="IPR040059">
    <property type="entry name" value="PUM3"/>
</dbReference>
<accession>A0A4U5P0E6</accession>
<feature type="region of interest" description="Disordered" evidence="1">
    <location>
        <begin position="1"/>
        <end position="33"/>
    </location>
</feature>
<feature type="region of interest" description="Disordered" evidence="1">
    <location>
        <begin position="49"/>
        <end position="69"/>
    </location>
</feature>
<protein>
    <recommendedName>
        <fullName evidence="4">PUM-HD domain-containing protein</fullName>
    </recommendedName>
</protein>
<evidence type="ECO:0008006" key="4">
    <source>
        <dbReference type="Google" id="ProtNLM"/>
    </source>
</evidence>
<dbReference type="Proteomes" id="UP000298663">
    <property type="component" value="Unassembled WGS sequence"/>
</dbReference>
<feature type="compositionally biased region" description="Low complexity" evidence="1">
    <location>
        <begin position="7"/>
        <end position="19"/>
    </location>
</feature>
<feature type="compositionally biased region" description="Basic and acidic residues" evidence="1">
    <location>
        <begin position="58"/>
        <end position="69"/>
    </location>
</feature>
<feature type="region of interest" description="Disordered" evidence="1">
    <location>
        <begin position="219"/>
        <end position="259"/>
    </location>
</feature>
<dbReference type="PANTHER" id="PTHR13389:SF0">
    <property type="entry name" value="PUMILIO HOMOLOG 3"/>
    <property type="match status" value="1"/>
</dbReference>
<dbReference type="GO" id="GO:0005730">
    <property type="term" value="C:nucleolus"/>
    <property type="evidence" value="ECO:0007669"/>
    <property type="project" value="TreeGrafter"/>
</dbReference>
<evidence type="ECO:0000313" key="2">
    <source>
        <dbReference type="EMBL" id="TKR89417.1"/>
    </source>
</evidence>
<proteinExistence type="predicted"/>
<name>A0A4U5P0E6_STECR</name>
<dbReference type="SUPFAM" id="SSF48371">
    <property type="entry name" value="ARM repeat"/>
    <property type="match status" value="1"/>
</dbReference>
<dbReference type="InterPro" id="IPR011989">
    <property type="entry name" value="ARM-like"/>
</dbReference>
<dbReference type="GO" id="GO:0003729">
    <property type="term" value="F:mRNA binding"/>
    <property type="evidence" value="ECO:0007669"/>
    <property type="project" value="TreeGrafter"/>
</dbReference>
<reference evidence="2 3" key="1">
    <citation type="journal article" date="2015" name="Genome Biol.">
        <title>Comparative genomics of Steinernema reveals deeply conserved gene regulatory networks.</title>
        <authorList>
            <person name="Dillman A.R."/>
            <person name="Macchietto M."/>
            <person name="Porter C.F."/>
            <person name="Rogers A."/>
            <person name="Williams B."/>
            <person name="Antoshechkin I."/>
            <person name="Lee M.M."/>
            <person name="Goodwin Z."/>
            <person name="Lu X."/>
            <person name="Lewis E.E."/>
            <person name="Goodrich-Blair H."/>
            <person name="Stock S.P."/>
            <person name="Adams B.J."/>
            <person name="Sternberg P.W."/>
            <person name="Mortazavi A."/>
        </authorList>
    </citation>
    <scope>NUCLEOTIDE SEQUENCE [LARGE SCALE GENOMIC DNA]</scope>
    <source>
        <strain evidence="2 3">ALL</strain>
    </source>
</reference>
<dbReference type="OrthoDB" id="497380at2759"/>
<dbReference type="GO" id="GO:0006417">
    <property type="term" value="P:regulation of translation"/>
    <property type="evidence" value="ECO:0007669"/>
    <property type="project" value="TreeGrafter"/>
</dbReference>
<dbReference type="Gene3D" id="1.25.10.10">
    <property type="entry name" value="Leucine-rich Repeat Variant"/>
    <property type="match status" value="1"/>
</dbReference>
<dbReference type="InterPro" id="IPR016024">
    <property type="entry name" value="ARM-type_fold"/>
</dbReference>
<reference evidence="2 3" key="2">
    <citation type="journal article" date="2019" name="G3 (Bethesda)">
        <title>Hybrid Assembly of the Genome of the Entomopathogenic Nematode Steinernema carpocapsae Identifies the X-Chromosome.</title>
        <authorList>
            <person name="Serra L."/>
            <person name="Macchietto M."/>
            <person name="Macias-Munoz A."/>
            <person name="McGill C.J."/>
            <person name="Rodriguez I.M."/>
            <person name="Rodriguez B."/>
            <person name="Murad R."/>
            <person name="Mortazavi A."/>
        </authorList>
    </citation>
    <scope>NUCLEOTIDE SEQUENCE [LARGE SCALE GENOMIC DNA]</scope>
    <source>
        <strain evidence="2 3">ALL</strain>
    </source>
</reference>
<dbReference type="EMBL" id="AZBU02000003">
    <property type="protein sequence ID" value="TKR89417.1"/>
    <property type="molecule type" value="Genomic_DNA"/>
</dbReference>
<dbReference type="PANTHER" id="PTHR13389">
    <property type="entry name" value="PUMILIO HOMOLOG 3"/>
    <property type="match status" value="1"/>
</dbReference>
<sequence>MTRRQSSRCSTRCSKTTTQHSDRSERRPDARKKYTCKQMAAYCIKHSEGERNSGNSEKSQESVVKKPSKEEVLVQQRAFKGVRSTRDTASDALQPRQYLHTCTKNNGCSCAMANHPCTKMCQCPAFCSLRFPYVAALLAIAPATAASASSRIEPAILRSTDASRGVHSQGTFIIEYTGEVISTNEAERRGAVYDVMHCSYLFNDSLGEEMSFAQQLERRQRNSQFTRKDVVKAKPSAASPGKSILARKKAENENSPENKVMAGSKIVKKKKTTKVQVKGGVADDGPKAAEGVPATAQVEEAPAVRRAQESKTLVQRLAEVVKGRAATLLYAHDTCRVLQCLLDKSAARAELFHELAPDLLRMMKSKSFYEALKLLRLADKTQRETIVNAVRGHCVKLFRNSVAAKALETIFNDYATASQRFSICSEFYGTDFMLYKVCFAFLALGVLGVSKGS</sequence>
<dbReference type="SUPFAM" id="SSF82199">
    <property type="entry name" value="SET domain"/>
    <property type="match status" value="1"/>
</dbReference>
<dbReference type="Gene3D" id="2.170.270.10">
    <property type="entry name" value="SET domain"/>
    <property type="match status" value="1"/>
</dbReference>
<dbReference type="STRING" id="34508.A0A4U5P0E6"/>
<dbReference type="InterPro" id="IPR046341">
    <property type="entry name" value="SET_dom_sf"/>
</dbReference>
<feature type="compositionally biased region" description="Basic and acidic residues" evidence="1">
    <location>
        <begin position="219"/>
        <end position="232"/>
    </location>
</feature>
<gene>
    <name evidence="2" type="ORF">L596_013522</name>
</gene>
<evidence type="ECO:0000313" key="3">
    <source>
        <dbReference type="Proteomes" id="UP000298663"/>
    </source>
</evidence>
<feature type="compositionally biased region" description="Basic and acidic residues" evidence="1">
    <location>
        <begin position="20"/>
        <end position="32"/>
    </location>
</feature>
<dbReference type="AlphaFoldDB" id="A0A4U5P0E6"/>
<organism evidence="2 3">
    <name type="scientific">Steinernema carpocapsae</name>
    <name type="common">Entomopathogenic nematode</name>
    <dbReference type="NCBI Taxonomy" id="34508"/>
    <lineage>
        <taxon>Eukaryota</taxon>
        <taxon>Metazoa</taxon>
        <taxon>Ecdysozoa</taxon>
        <taxon>Nematoda</taxon>
        <taxon>Chromadorea</taxon>
        <taxon>Rhabditida</taxon>
        <taxon>Tylenchina</taxon>
        <taxon>Panagrolaimomorpha</taxon>
        <taxon>Strongyloidoidea</taxon>
        <taxon>Steinernematidae</taxon>
        <taxon>Steinernema</taxon>
    </lineage>
</organism>
<feature type="region of interest" description="Disordered" evidence="1">
    <location>
        <begin position="277"/>
        <end position="303"/>
    </location>
</feature>
<comment type="caution">
    <text evidence="2">The sequence shown here is derived from an EMBL/GenBank/DDBJ whole genome shotgun (WGS) entry which is preliminary data.</text>
</comment>